<organism evidence="1 2">
    <name type="scientific">Novosphingobium aerophilum</name>
    <dbReference type="NCBI Taxonomy" id="2839843"/>
    <lineage>
        <taxon>Bacteria</taxon>
        <taxon>Pseudomonadati</taxon>
        <taxon>Pseudomonadota</taxon>
        <taxon>Alphaproteobacteria</taxon>
        <taxon>Sphingomonadales</taxon>
        <taxon>Sphingomonadaceae</taxon>
        <taxon>Novosphingobium</taxon>
    </lineage>
</organism>
<dbReference type="EMBL" id="JACLAU010000018">
    <property type="protein sequence ID" value="MBC2652353.1"/>
    <property type="molecule type" value="Genomic_DNA"/>
</dbReference>
<accession>A0A7X1KCK0</accession>
<name>A0A7X1KCK0_9SPHN</name>
<dbReference type="AlphaFoldDB" id="A0A7X1KCK0"/>
<comment type="caution">
    <text evidence="1">The sequence shown here is derived from an EMBL/GenBank/DDBJ whole genome shotgun (WGS) entry which is preliminary data.</text>
</comment>
<evidence type="ECO:0000313" key="1">
    <source>
        <dbReference type="EMBL" id="MBC2652353.1"/>
    </source>
</evidence>
<dbReference type="RefSeq" id="WP_185683767.1">
    <property type="nucleotide sequence ID" value="NZ_JACLAU010000018.1"/>
</dbReference>
<dbReference type="Proteomes" id="UP000520156">
    <property type="component" value="Unassembled WGS sequence"/>
</dbReference>
<proteinExistence type="predicted"/>
<keyword evidence="2" id="KW-1185">Reference proteome</keyword>
<evidence type="ECO:0000313" key="2">
    <source>
        <dbReference type="Proteomes" id="UP000520156"/>
    </source>
</evidence>
<protein>
    <submittedName>
        <fullName evidence="1">DUF560 domain-containing protein</fullName>
    </submittedName>
</protein>
<reference evidence="1 2" key="1">
    <citation type="submission" date="2020-08" db="EMBL/GenBank/DDBJ databases">
        <title>The genome sequence of Novosphingobium flavum 4Y4.</title>
        <authorList>
            <person name="Liu Y."/>
        </authorList>
    </citation>
    <scope>NUCLEOTIDE SEQUENCE [LARGE SCALE GENOMIC DNA]</scope>
    <source>
        <strain evidence="1 2">4Y4</strain>
    </source>
</reference>
<gene>
    <name evidence="1" type="ORF">H7F49_11615</name>
</gene>
<sequence length="395" mass="42589">MLPLSAAAALLTAAAPGTGEPPAPVLAPIRSAVVESRFLEAVQLIDTGRPDLGAEILKQIYAATPTPRVRLELARALMLSGQFKTSRDLFVEAFKDDPPPVVRANILAFLNRIDRLKGKLTLGTGFARYSNPLQQPGAYTLNFGGIALTYEADERYRNQWGTTLSGSYVKELRGGWLVSASASWRNLPLDRADQVGLEGSVTRQIGNTPLEVKVGAARLSQTDLSFTLPYVQGAYSVPLGPKLGLRPAMTAAYYRADAGPAASGIQMEAYVPLIYSPSPARALSIGPSLLHREASYREQAFTAVAIRALASRQSDLINLEGGLQASLTVFGAADPFFGERRKERRIFGSVSASSYKVRLGPFIPAVALSCDLVHSNIGYFQRKGCDTSVELRKVF</sequence>